<sequence>MDLFFEYDIERLRRYAILGANTGKISIASSPSNLLLSFTDVGYFNYCVCHNADQLPEIVGQAQAFYAGQQIAHHKVLIDEAIGEEAHYRFLADNGYVLRERIMAVRDPTLESRPQPVQDTFQLEPVSQETIAAFTADYLAGFESEQKNAEPVTNNFRQLLDSKAISLFRIKNRTEPVGIAVLYGSGMDFFLAGGAILPAFRNRGYHTTALLTRLNWVNGQPGVRSIISWAYDNGASYRNMLKVGLVPYKCYRVYER</sequence>
<dbReference type="InterPro" id="IPR016181">
    <property type="entry name" value="Acyl_CoA_acyltransferase"/>
</dbReference>
<organism evidence="1 2">
    <name type="scientific">Larkinella terrae</name>
    <dbReference type="NCBI Taxonomy" id="2025311"/>
    <lineage>
        <taxon>Bacteria</taxon>
        <taxon>Pseudomonadati</taxon>
        <taxon>Bacteroidota</taxon>
        <taxon>Cytophagia</taxon>
        <taxon>Cytophagales</taxon>
        <taxon>Spirosomataceae</taxon>
        <taxon>Larkinella</taxon>
    </lineage>
</organism>
<dbReference type="SUPFAM" id="SSF55729">
    <property type="entry name" value="Acyl-CoA N-acyltransferases (Nat)"/>
    <property type="match status" value="1"/>
</dbReference>
<comment type="caution">
    <text evidence="1">The sequence shown here is derived from an EMBL/GenBank/DDBJ whole genome shotgun (WGS) entry which is preliminary data.</text>
</comment>
<dbReference type="AlphaFoldDB" id="A0A7K0ENP3"/>
<evidence type="ECO:0008006" key="3">
    <source>
        <dbReference type="Google" id="ProtNLM"/>
    </source>
</evidence>
<keyword evidence="2" id="KW-1185">Reference proteome</keyword>
<dbReference type="RefSeq" id="WP_154176716.1">
    <property type="nucleotide sequence ID" value="NZ_WJXZ01000012.1"/>
</dbReference>
<proteinExistence type="predicted"/>
<reference evidence="1 2" key="1">
    <citation type="journal article" date="2018" name="Antonie Van Leeuwenhoek">
        <title>Larkinella terrae sp. nov., isolated from soil on Jeju Island, South Korea.</title>
        <authorList>
            <person name="Ten L.N."/>
            <person name="Jeon J."/>
            <person name="Park S.J."/>
            <person name="Park S."/>
            <person name="Lee S.Y."/>
            <person name="Kim M.K."/>
            <person name="Jung H.Y."/>
        </authorList>
    </citation>
    <scope>NUCLEOTIDE SEQUENCE [LARGE SCALE GENOMIC DNA]</scope>
    <source>
        <strain evidence="1 2">KCTC 52001</strain>
    </source>
</reference>
<evidence type="ECO:0000313" key="2">
    <source>
        <dbReference type="Proteomes" id="UP000441754"/>
    </source>
</evidence>
<name>A0A7K0ENP3_9BACT</name>
<dbReference type="Gene3D" id="3.40.630.30">
    <property type="match status" value="1"/>
</dbReference>
<accession>A0A7K0ENP3</accession>
<dbReference type="Proteomes" id="UP000441754">
    <property type="component" value="Unassembled WGS sequence"/>
</dbReference>
<dbReference type="OrthoDB" id="823796at2"/>
<evidence type="ECO:0000313" key="1">
    <source>
        <dbReference type="EMBL" id="MRS63342.1"/>
    </source>
</evidence>
<gene>
    <name evidence="1" type="ORF">GJJ30_18720</name>
</gene>
<dbReference type="EMBL" id="WJXZ01000012">
    <property type="protein sequence ID" value="MRS63342.1"/>
    <property type="molecule type" value="Genomic_DNA"/>
</dbReference>
<protein>
    <recommendedName>
        <fullName evidence="3">N-acetyltransferase domain-containing protein</fullName>
    </recommendedName>
</protein>